<evidence type="ECO:0000313" key="3">
    <source>
        <dbReference type="Proteomes" id="UP000053958"/>
    </source>
</evidence>
<dbReference type="EMBL" id="LASV01000227">
    <property type="protein sequence ID" value="KKA20830.1"/>
    <property type="molecule type" value="Genomic_DNA"/>
</dbReference>
<accession>A0A0F4YRX0</accession>
<protein>
    <submittedName>
        <fullName evidence="2">Uncharacterized protein</fullName>
    </submittedName>
</protein>
<dbReference type="AlphaFoldDB" id="A0A0F4YRX0"/>
<feature type="region of interest" description="Disordered" evidence="1">
    <location>
        <begin position="1"/>
        <end position="48"/>
    </location>
</feature>
<organism evidence="2 3">
    <name type="scientific">Rasamsonia emersonii (strain ATCC 16479 / CBS 393.64 / IMI 116815)</name>
    <dbReference type="NCBI Taxonomy" id="1408163"/>
    <lineage>
        <taxon>Eukaryota</taxon>
        <taxon>Fungi</taxon>
        <taxon>Dikarya</taxon>
        <taxon>Ascomycota</taxon>
        <taxon>Pezizomycotina</taxon>
        <taxon>Eurotiomycetes</taxon>
        <taxon>Eurotiomycetidae</taxon>
        <taxon>Eurotiales</taxon>
        <taxon>Trichocomaceae</taxon>
        <taxon>Rasamsonia</taxon>
    </lineage>
</organism>
<evidence type="ECO:0000256" key="1">
    <source>
        <dbReference type="SAM" id="MobiDB-lite"/>
    </source>
</evidence>
<reference evidence="2 3" key="1">
    <citation type="submission" date="2015-04" db="EMBL/GenBank/DDBJ databases">
        <authorList>
            <person name="Heijne W.H."/>
            <person name="Fedorova N.D."/>
            <person name="Nierman W.C."/>
            <person name="Vollebregt A.W."/>
            <person name="Zhao Z."/>
            <person name="Wu L."/>
            <person name="Kumar M."/>
            <person name="Stam H."/>
            <person name="van den Berg M.A."/>
            <person name="Pel H.J."/>
        </authorList>
    </citation>
    <scope>NUCLEOTIDE SEQUENCE [LARGE SCALE GENOMIC DNA]</scope>
    <source>
        <strain evidence="2 3">CBS 393.64</strain>
    </source>
</reference>
<gene>
    <name evidence="2" type="ORF">T310_5147</name>
</gene>
<sequence length="100" mass="10817">VITLRLRPSSAQTVRPDTRRPPTGSSATIPSRGSAGDRLQGGPRQLHPTSSLQTRLLTANAAAWHGGCHLASVHPTLLAQRNESQPVRRPGIWQAWSRPC</sequence>
<keyword evidence="3" id="KW-1185">Reference proteome</keyword>
<dbReference type="RefSeq" id="XP_013327442.1">
    <property type="nucleotide sequence ID" value="XM_013471988.1"/>
</dbReference>
<dbReference type="Proteomes" id="UP000053958">
    <property type="component" value="Unassembled WGS sequence"/>
</dbReference>
<dbReference type="GeneID" id="25317492"/>
<evidence type="ECO:0000313" key="2">
    <source>
        <dbReference type="EMBL" id="KKA20830.1"/>
    </source>
</evidence>
<comment type="caution">
    <text evidence="2">The sequence shown here is derived from an EMBL/GenBank/DDBJ whole genome shotgun (WGS) entry which is preliminary data.</text>
</comment>
<feature type="region of interest" description="Disordered" evidence="1">
    <location>
        <begin position="79"/>
        <end position="100"/>
    </location>
</feature>
<proteinExistence type="predicted"/>
<name>A0A0F4YRX0_RASE3</name>
<feature type="non-terminal residue" evidence="2">
    <location>
        <position position="1"/>
    </location>
</feature>